<name>A0A0G1IJE8_9BACT</name>
<dbReference type="Proteomes" id="UP000034087">
    <property type="component" value="Unassembled WGS sequence"/>
</dbReference>
<reference evidence="1 2" key="1">
    <citation type="journal article" date="2015" name="Nature">
        <title>rRNA introns, odd ribosomes, and small enigmatic genomes across a large radiation of phyla.</title>
        <authorList>
            <person name="Brown C.T."/>
            <person name="Hug L.A."/>
            <person name="Thomas B.C."/>
            <person name="Sharon I."/>
            <person name="Castelle C.J."/>
            <person name="Singh A."/>
            <person name="Wilkins M.J."/>
            <person name="Williams K.H."/>
            <person name="Banfield J.F."/>
        </authorList>
    </citation>
    <scope>NUCLEOTIDE SEQUENCE [LARGE SCALE GENOMIC DNA]</scope>
</reference>
<gene>
    <name evidence="1" type="ORF">UW53_C0011G0025</name>
</gene>
<proteinExistence type="predicted"/>
<sequence>MALKLDDRKIKLLVKEGVKEAMDSQFMKLSALLLPHVSPKEQKEIVRLYGRPSRRVAKSYIIKA</sequence>
<protein>
    <submittedName>
        <fullName evidence="1">Uncharacterized protein</fullName>
    </submittedName>
</protein>
<dbReference type="AlphaFoldDB" id="A0A0G1IJE8"/>
<dbReference type="EMBL" id="LCIR01000011">
    <property type="protein sequence ID" value="KKT59496.1"/>
    <property type="molecule type" value="Genomic_DNA"/>
</dbReference>
<evidence type="ECO:0000313" key="2">
    <source>
        <dbReference type="Proteomes" id="UP000034087"/>
    </source>
</evidence>
<organism evidence="1 2">
    <name type="scientific">Candidatus Giovannonibacteria bacterium GW2011_GWA1_44_25</name>
    <dbReference type="NCBI Taxonomy" id="1618645"/>
    <lineage>
        <taxon>Bacteria</taxon>
        <taxon>Candidatus Giovannoniibacteriota</taxon>
    </lineage>
</organism>
<evidence type="ECO:0000313" key="1">
    <source>
        <dbReference type="EMBL" id="KKT59496.1"/>
    </source>
</evidence>
<accession>A0A0G1IJE8</accession>
<comment type="caution">
    <text evidence="1">The sequence shown here is derived from an EMBL/GenBank/DDBJ whole genome shotgun (WGS) entry which is preliminary data.</text>
</comment>